<feature type="compositionally biased region" description="Basic residues" evidence="1">
    <location>
        <begin position="102"/>
        <end position="112"/>
    </location>
</feature>
<dbReference type="Proteomes" id="UP000605846">
    <property type="component" value="Unassembled WGS sequence"/>
</dbReference>
<accession>A0A8H7BMQ0</accession>
<evidence type="ECO:0000256" key="1">
    <source>
        <dbReference type="SAM" id="MobiDB-lite"/>
    </source>
</evidence>
<evidence type="ECO:0000313" key="3">
    <source>
        <dbReference type="EMBL" id="KAF7722871.1"/>
    </source>
</evidence>
<organism evidence="3 4">
    <name type="scientific">Apophysomyces ossiformis</name>
    <dbReference type="NCBI Taxonomy" id="679940"/>
    <lineage>
        <taxon>Eukaryota</taxon>
        <taxon>Fungi</taxon>
        <taxon>Fungi incertae sedis</taxon>
        <taxon>Mucoromycota</taxon>
        <taxon>Mucoromycotina</taxon>
        <taxon>Mucoromycetes</taxon>
        <taxon>Mucorales</taxon>
        <taxon>Mucorineae</taxon>
        <taxon>Mucoraceae</taxon>
        <taxon>Apophysomyces</taxon>
    </lineage>
</organism>
<feature type="region of interest" description="Disordered" evidence="1">
    <location>
        <begin position="1"/>
        <end position="76"/>
    </location>
</feature>
<feature type="transmembrane region" description="Helical" evidence="2">
    <location>
        <begin position="205"/>
        <end position="225"/>
    </location>
</feature>
<evidence type="ECO:0000313" key="4">
    <source>
        <dbReference type="Proteomes" id="UP000605846"/>
    </source>
</evidence>
<dbReference type="AlphaFoldDB" id="A0A8H7BMQ0"/>
<feature type="region of interest" description="Disordered" evidence="1">
    <location>
        <begin position="88"/>
        <end position="121"/>
    </location>
</feature>
<keyword evidence="4" id="KW-1185">Reference proteome</keyword>
<keyword evidence="2" id="KW-0472">Membrane</keyword>
<name>A0A8H7BMQ0_9FUNG</name>
<evidence type="ECO:0000256" key="2">
    <source>
        <dbReference type="SAM" id="Phobius"/>
    </source>
</evidence>
<reference evidence="3" key="1">
    <citation type="submission" date="2020-01" db="EMBL/GenBank/DDBJ databases">
        <title>Genome Sequencing of Three Apophysomyces-Like Fungal Strains Confirms a Novel Fungal Genus in the Mucoromycota with divergent Burkholderia-like Endosymbiotic Bacteria.</title>
        <authorList>
            <person name="Stajich J.E."/>
            <person name="Macias A.M."/>
            <person name="Carter-House D."/>
            <person name="Lovett B."/>
            <person name="Kasson L.R."/>
            <person name="Berry K."/>
            <person name="Grigoriev I."/>
            <person name="Chang Y."/>
            <person name="Spatafora J."/>
            <person name="Kasson M.T."/>
        </authorList>
    </citation>
    <scope>NUCLEOTIDE SEQUENCE</scope>
    <source>
        <strain evidence="3">NRRL A-21654</strain>
    </source>
</reference>
<protein>
    <submittedName>
        <fullName evidence="3">Uncharacterized protein</fullName>
    </submittedName>
</protein>
<keyword evidence="2" id="KW-1133">Transmembrane helix</keyword>
<sequence>MSQPSGAHEHARRKHGRNDSQSGLQETDPYRTTRKTSTPDPYDPHNGYYEADESHSRTASDSSTSRLATSSGALRNQRDMYNEYDYYDEDPYAIPPRQPHNEKHRRHHKNRSPPRANSYLPYSHYRHDSHNKTEPISLLEDEYLPSFNSPGKGGVGSILQDNIAMDMVEQPSRMPVARNNREQSTEPLPEIKKKKRRCCGLPPRTTVFVVFAFVLVVVVIWYFVWPRLPSLTYLDSELSSDAKFTPTSNNETVGTYGMEAQWIVNMTAHNRENWVPTHISNFEMQVNDKSTGRPIGRGNSGSLVLPGRQDSMVSFSVDINYYTEKSNDPTFMDLYSSCFLKSQDPNPQQQQPVALQLEFLITYHIAGIAWTSKASVVPQKGVRCPS</sequence>
<gene>
    <name evidence="3" type="ORF">EC973_002632</name>
</gene>
<comment type="caution">
    <text evidence="3">The sequence shown here is derived from an EMBL/GenBank/DDBJ whole genome shotgun (WGS) entry which is preliminary data.</text>
</comment>
<dbReference type="OrthoDB" id="20273at2759"/>
<dbReference type="EMBL" id="JABAYA010000173">
    <property type="protein sequence ID" value="KAF7722871.1"/>
    <property type="molecule type" value="Genomic_DNA"/>
</dbReference>
<keyword evidence="2" id="KW-0812">Transmembrane</keyword>
<feature type="compositionally biased region" description="Low complexity" evidence="1">
    <location>
        <begin position="59"/>
        <end position="71"/>
    </location>
</feature>
<proteinExistence type="predicted"/>